<feature type="compositionally biased region" description="Basic and acidic residues" evidence="1">
    <location>
        <begin position="108"/>
        <end position="127"/>
    </location>
</feature>
<proteinExistence type="predicted"/>
<name>A0A518CN07_9PLAN</name>
<dbReference type="Proteomes" id="UP000317178">
    <property type="component" value="Chromosome"/>
</dbReference>
<sequence length="384" mass="41759">MLRKLFRRSVLTSGIIVLLAVGLVTPSQASCFFNWFNGWGHSANYGGSSNCCGPMQSYYQPPVYAPSGCNSCGYGPVMYGGSSCASGNCGISENCGTESITYESPEAGESKKPVDEEMEPIRSRNENESPDSTYSPPPEPNLEGDSNWEGTRPNFRDDLNSRPNEGRPGNRRPESDLDFDLNNETEPSISNENNGLDPLPSPNEEFNPNLDILEPSVEPAGPGEGAPSPRDQRNNNVFEKSPFGKNGTETETDRAVAKPVVPAEGDVVTTKKPESEEPAEAVEEDETSLEAPVTTPEEIESEIESELKKAQEEAIPTPEDAIPAEREGLRPLNLDNQFSLHAPARTRLRQASSSKVTVQEVVRKPGKQKALSKTDTKGPRMVSR</sequence>
<evidence type="ECO:0000256" key="1">
    <source>
        <dbReference type="SAM" id="MobiDB-lite"/>
    </source>
</evidence>
<reference evidence="2 3" key="1">
    <citation type="submission" date="2019-02" db="EMBL/GenBank/DDBJ databases">
        <title>Deep-cultivation of Planctomycetes and their phenomic and genomic characterization uncovers novel biology.</title>
        <authorList>
            <person name="Wiegand S."/>
            <person name="Jogler M."/>
            <person name="Boedeker C."/>
            <person name="Pinto D."/>
            <person name="Vollmers J."/>
            <person name="Rivas-Marin E."/>
            <person name="Kohn T."/>
            <person name="Peeters S.H."/>
            <person name="Heuer A."/>
            <person name="Rast P."/>
            <person name="Oberbeckmann S."/>
            <person name="Bunk B."/>
            <person name="Jeske O."/>
            <person name="Meyerdierks A."/>
            <person name="Storesund J.E."/>
            <person name="Kallscheuer N."/>
            <person name="Luecker S."/>
            <person name="Lage O.M."/>
            <person name="Pohl T."/>
            <person name="Merkel B.J."/>
            <person name="Hornburger P."/>
            <person name="Mueller R.-W."/>
            <person name="Bruemmer F."/>
            <person name="Labrenz M."/>
            <person name="Spormann A.M."/>
            <person name="Op den Camp H."/>
            <person name="Overmann J."/>
            <person name="Amann R."/>
            <person name="Jetten M.S.M."/>
            <person name="Mascher T."/>
            <person name="Medema M.H."/>
            <person name="Devos D.P."/>
            <person name="Kaster A.-K."/>
            <person name="Ovreas L."/>
            <person name="Rohde M."/>
            <person name="Galperin M.Y."/>
            <person name="Jogler C."/>
        </authorList>
    </citation>
    <scope>NUCLEOTIDE SEQUENCE [LARGE SCALE GENOMIC DNA]</scope>
    <source>
        <strain evidence="2 3">Pla110</strain>
    </source>
</reference>
<feature type="compositionally biased region" description="Acidic residues" evidence="1">
    <location>
        <begin position="276"/>
        <end position="288"/>
    </location>
</feature>
<evidence type="ECO:0000313" key="2">
    <source>
        <dbReference type="EMBL" id="QDU80593.1"/>
    </source>
</evidence>
<protein>
    <submittedName>
        <fullName evidence="2">Uncharacterized protein</fullName>
    </submittedName>
</protein>
<organism evidence="2 3">
    <name type="scientific">Polystyrenella longa</name>
    <dbReference type="NCBI Taxonomy" id="2528007"/>
    <lineage>
        <taxon>Bacteria</taxon>
        <taxon>Pseudomonadati</taxon>
        <taxon>Planctomycetota</taxon>
        <taxon>Planctomycetia</taxon>
        <taxon>Planctomycetales</taxon>
        <taxon>Planctomycetaceae</taxon>
        <taxon>Polystyrenella</taxon>
    </lineage>
</organism>
<feature type="region of interest" description="Disordered" evidence="1">
    <location>
        <begin position="344"/>
        <end position="384"/>
    </location>
</feature>
<feature type="region of interest" description="Disordered" evidence="1">
    <location>
        <begin position="102"/>
        <end position="323"/>
    </location>
</feature>
<dbReference type="KEGG" id="plon:Pla110_23240"/>
<gene>
    <name evidence="2" type="ORF">Pla110_23240</name>
</gene>
<dbReference type="RefSeq" id="WP_144995856.1">
    <property type="nucleotide sequence ID" value="NZ_CP036281.1"/>
</dbReference>
<accession>A0A518CN07</accession>
<feature type="compositionally biased region" description="Low complexity" evidence="1">
    <location>
        <begin position="214"/>
        <end position="229"/>
    </location>
</feature>
<dbReference type="AlphaFoldDB" id="A0A518CN07"/>
<keyword evidence="3" id="KW-1185">Reference proteome</keyword>
<evidence type="ECO:0000313" key="3">
    <source>
        <dbReference type="Proteomes" id="UP000317178"/>
    </source>
</evidence>
<dbReference type="EMBL" id="CP036281">
    <property type="protein sequence ID" value="QDU80593.1"/>
    <property type="molecule type" value="Genomic_DNA"/>
</dbReference>
<feature type="compositionally biased region" description="Polar residues" evidence="1">
    <location>
        <begin position="184"/>
        <end position="194"/>
    </location>
</feature>